<dbReference type="InterPro" id="IPR010427">
    <property type="entry name" value="DUF1023"/>
</dbReference>
<evidence type="ECO:0000259" key="2">
    <source>
        <dbReference type="Pfam" id="PF06259"/>
    </source>
</evidence>
<dbReference type="SUPFAM" id="SSF53474">
    <property type="entry name" value="alpha/beta-Hydrolases"/>
    <property type="match status" value="1"/>
</dbReference>
<sequence>MPSSGSQHILGADLDDLERCATYLANAATRLVGIQALLAVQIRSSTWTGAAAVRFGSEWRNSHEPSLRLAAATLRFSGEHLRTQAEQQRCASSSDAGSSPAGSTHARSPHAGSSPAGSSPAGTAQWLPIEAGHPEALQSLYHANQVAVMNELQLLREQRAEWLQIPVLGGLLSGMRFLPFDPLEEIDNKVGWLQSLVGKDRQFLFVDTLGSGHAAEVFGNLDQASHVAVVIPGVSTDLGNFIHPDRLPAAVLQRGVANTAVVQWLGYDPPDNMMLAGVNGGANSRIAAQEGAVALQGFVVSLRAAGAQDITVIGHSLGAYLASIAAGTTKGLAADRVVFAGSPGSFRSDVEQFHLQGGQGSESTVFVIEQGADPVAAGAFGRSLLGSDVTDPGFGATRLLDGQPGLGSPLSNHSNYFSDTVSVQSMQRVITQQN</sequence>
<reference evidence="3" key="1">
    <citation type="submission" date="2020-05" db="EMBL/GenBank/DDBJ databases">
        <authorList>
            <person name="Chiriac C."/>
            <person name="Salcher M."/>
            <person name="Ghai R."/>
            <person name="Kavagutti S V."/>
        </authorList>
    </citation>
    <scope>NUCLEOTIDE SEQUENCE</scope>
</reference>
<evidence type="ECO:0000256" key="1">
    <source>
        <dbReference type="SAM" id="MobiDB-lite"/>
    </source>
</evidence>
<feature type="region of interest" description="Disordered" evidence="1">
    <location>
        <begin position="85"/>
        <end position="125"/>
    </location>
</feature>
<feature type="domain" description="DUF1023" evidence="2">
    <location>
        <begin position="208"/>
        <end position="375"/>
    </location>
</feature>
<gene>
    <name evidence="3" type="ORF">UFOPK1358_01129</name>
</gene>
<organism evidence="3">
    <name type="scientific">freshwater metagenome</name>
    <dbReference type="NCBI Taxonomy" id="449393"/>
    <lineage>
        <taxon>unclassified sequences</taxon>
        <taxon>metagenomes</taxon>
        <taxon>ecological metagenomes</taxon>
    </lineage>
</organism>
<dbReference type="Gene3D" id="3.40.50.1820">
    <property type="entry name" value="alpha/beta hydrolase"/>
    <property type="match status" value="1"/>
</dbReference>
<dbReference type="EMBL" id="CAEZSF010000106">
    <property type="protein sequence ID" value="CAB4542954.1"/>
    <property type="molecule type" value="Genomic_DNA"/>
</dbReference>
<dbReference type="AlphaFoldDB" id="A0A6J6BW11"/>
<accession>A0A6J6BW11</accession>
<evidence type="ECO:0000313" key="3">
    <source>
        <dbReference type="EMBL" id="CAB4542954.1"/>
    </source>
</evidence>
<proteinExistence type="predicted"/>
<feature type="compositionally biased region" description="Low complexity" evidence="1">
    <location>
        <begin position="91"/>
        <end position="122"/>
    </location>
</feature>
<dbReference type="InterPro" id="IPR029058">
    <property type="entry name" value="AB_hydrolase_fold"/>
</dbReference>
<protein>
    <submittedName>
        <fullName evidence="3">Unannotated protein</fullName>
    </submittedName>
</protein>
<dbReference type="Pfam" id="PF06259">
    <property type="entry name" value="Abhydrolase_8"/>
    <property type="match status" value="1"/>
</dbReference>
<name>A0A6J6BW11_9ZZZZ</name>